<dbReference type="Pfam" id="PF06886">
    <property type="entry name" value="TPX2"/>
    <property type="match status" value="1"/>
</dbReference>
<dbReference type="EMBL" id="CAADRP010000669">
    <property type="protein sequence ID" value="VFU31229.1"/>
    <property type="molecule type" value="Genomic_DNA"/>
</dbReference>
<keyword evidence="4" id="KW-0493">Microtubule</keyword>
<feature type="compositionally biased region" description="Polar residues" evidence="6">
    <location>
        <begin position="102"/>
        <end position="126"/>
    </location>
</feature>
<evidence type="ECO:0000256" key="1">
    <source>
        <dbReference type="ARBA" id="ARBA00004245"/>
    </source>
</evidence>
<reference evidence="8" key="1">
    <citation type="submission" date="2019-03" db="EMBL/GenBank/DDBJ databases">
        <authorList>
            <person name="Mank J."/>
            <person name="Almeida P."/>
        </authorList>
    </citation>
    <scope>NUCLEOTIDE SEQUENCE</scope>
    <source>
        <strain evidence="8">78183</strain>
    </source>
</reference>
<feature type="region of interest" description="Disordered" evidence="6">
    <location>
        <begin position="85"/>
        <end position="291"/>
    </location>
</feature>
<dbReference type="PANTHER" id="PTHR47067">
    <property type="entry name" value="TPX2 (TARGETING PROTEIN FOR XKLP2) PROTEIN FAMILY-RELATED"/>
    <property type="match status" value="1"/>
</dbReference>
<feature type="domain" description="TPX2 C-terminal" evidence="7">
    <location>
        <begin position="131"/>
        <end position="172"/>
    </location>
</feature>
<evidence type="ECO:0000256" key="5">
    <source>
        <dbReference type="ARBA" id="ARBA00023212"/>
    </source>
</evidence>
<evidence type="ECO:0000256" key="4">
    <source>
        <dbReference type="ARBA" id="ARBA00022701"/>
    </source>
</evidence>
<protein>
    <recommendedName>
        <fullName evidence="7">TPX2 C-terminal domain-containing protein</fullName>
    </recommendedName>
</protein>
<evidence type="ECO:0000256" key="2">
    <source>
        <dbReference type="ARBA" id="ARBA00005885"/>
    </source>
</evidence>
<dbReference type="InterPro" id="IPR027329">
    <property type="entry name" value="TPX2_C"/>
</dbReference>
<dbReference type="PANTHER" id="PTHR47067:SF6">
    <property type="entry name" value="PROTEIN WVD2-LIKE 7"/>
    <property type="match status" value="1"/>
</dbReference>
<sequence>MESPVELLSQPMQLRGGYWALGPYRKASHATIIHTDKASGSETRGHAIKPYFEFRKHFTSPASSMASDFKMSIFLCSEMEPRVKKFESPSSRSKRVERIAHLSTNRTKQNASSIKPDTRPSVSAFSFKSDERAERRKEEKTEAEIKQFRKSLNFKATPMPSFYHASLSKTKPAKARHKSTSPESGAAARPQLLSRAGYDQAFSANEPVKTTKQPEPSGRTDPPPAKVSEALDTSPTNNSRHKPEAITKTDVNGKNERGKVKDPDFQRHRVPKDLKFEGKEKMGNHRSSSEMLRKSIKRIGTGSNSGKGHLAVGVAS</sequence>
<feature type="compositionally biased region" description="Basic and acidic residues" evidence="6">
    <location>
        <begin position="128"/>
        <end position="147"/>
    </location>
</feature>
<organism evidence="8">
    <name type="scientific">Salix viminalis</name>
    <name type="common">Common osier</name>
    <name type="synonym">Basket willow</name>
    <dbReference type="NCBI Taxonomy" id="40686"/>
    <lineage>
        <taxon>Eukaryota</taxon>
        <taxon>Viridiplantae</taxon>
        <taxon>Streptophyta</taxon>
        <taxon>Embryophyta</taxon>
        <taxon>Tracheophyta</taxon>
        <taxon>Spermatophyta</taxon>
        <taxon>Magnoliopsida</taxon>
        <taxon>eudicotyledons</taxon>
        <taxon>Gunneridae</taxon>
        <taxon>Pentapetalae</taxon>
        <taxon>rosids</taxon>
        <taxon>fabids</taxon>
        <taxon>Malpighiales</taxon>
        <taxon>Salicaceae</taxon>
        <taxon>Saliceae</taxon>
        <taxon>Salix</taxon>
    </lineage>
</organism>
<name>A0A6N2KRK4_SALVM</name>
<proteinExistence type="inferred from homology"/>
<gene>
    <name evidence="8" type="ORF">SVIM_LOCUS127756</name>
</gene>
<evidence type="ECO:0000256" key="3">
    <source>
        <dbReference type="ARBA" id="ARBA00022490"/>
    </source>
</evidence>
<keyword evidence="3" id="KW-0963">Cytoplasm</keyword>
<feature type="compositionally biased region" description="Basic and acidic residues" evidence="6">
    <location>
        <begin position="241"/>
        <end position="291"/>
    </location>
</feature>
<dbReference type="GO" id="GO:0005874">
    <property type="term" value="C:microtubule"/>
    <property type="evidence" value="ECO:0007669"/>
    <property type="project" value="UniProtKB-KW"/>
</dbReference>
<comment type="similarity">
    <text evidence="2">Belongs to the TPX2 family.</text>
</comment>
<comment type="subcellular location">
    <subcellularLocation>
        <location evidence="1">Cytoplasm</location>
        <location evidence="1">Cytoskeleton</location>
    </subcellularLocation>
</comment>
<dbReference type="InterPro" id="IPR044216">
    <property type="entry name" value="WDL7"/>
</dbReference>
<evidence type="ECO:0000313" key="8">
    <source>
        <dbReference type="EMBL" id="VFU31229.1"/>
    </source>
</evidence>
<accession>A0A6N2KRK4</accession>
<evidence type="ECO:0000259" key="7">
    <source>
        <dbReference type="Pfam" id="PF06886"/>
    </source>
</evidence>
<dbReference type="AlphaFoldDB" id="A0A6N2KRK4"/>
<evidence type="ECO:0000256" key="6">
    <source>
        <dbReference type="SAM" id="MobiDB-lite"/>
    </source>
</evidence>
<keyword evidence="5" id="KW-0206">Cytoskeleton</keyword>